<dbReference type="InterPro" id="IPR032382">
    <property type="entry name" value="AltA1"/>
</dbReference>
<proteinExistence type="predicted"/>
<evidence type="ECO:0000256" key="3">
    <source>
        <dbReference type="ARBA" id="ARBA00022729"/>
    </source>
</evidence>
<feature type="chain" id="PRO_5040455963" description="AA1-like domain-containing protein" evidence="5">
    <location>
        <begin position="16"/>
        <end position="185"/>
    </location>
</feature>
<comment type="subcellular location">
    <subcellularLocation>
        <location evidence="1">Secreted</location>
    </subcellularLocation>
</comment>
<comment type="caution">
    <text evidence="7">The sequence shown here is derived from an EMBL/GenBank/DDBJ whole genome shotgun (WGS) entry which is preliminary data.</text>
</comment>
<gene>
    <name evidence="7" type="ORF">CkaCkLH20_02064</name>
</gene>
<evidence type="ECO:0000313" key="7">
    <source>
        <dbReference type="EMBL" id="KAF9880110.1"/>
    </source>
</evidence>
<dbReference type="Proteomes" id="UP000781932">
    <property type="component" value="Unassembled WGS sequence"/>
</dbReference>
<evidence type="ECO:0000256" key="1">
    <source>
        <dbReference type="ARBA" id="ARBA00004613"/>
    </source>
</evidence>
<dbReference type="OrthoDB" id="3539798at2759"/>
<evidence type="ECO:0000259" key="6">
    <source>
        <dbReference type="Pfam" id="PF16541"/>
    </source>
</evidence>
<dbReference type="GO" id="GO:0005576">
    <property type="term" value="C:extracellular region"/>
    <property type="evidence" value="ECO:0007669"/>
    <property type="project" value="UniProtKB-SubCell"/>
</dbReference>
<keyword evidence="3 5" id="KW-0732">Signal</keyword>
<dbReference type="Pfam" id="PF16541">
    <property type="entry name" value="AltA1"/>
    <property type="match status" value="1"/>
</dbReference>
<accession>A0A9P6LNW5</accession>
<keyword evidence="2" id="KW-0964">Secreted</keyword>
<feature type="signal peptide" evidence="5">
    <location>
        <begin position="1"/>
        <end position="15"/>
    </location>
</feature>
<evidence type="ECO:0000256" key="5">
    <source>
        <dbReference type="SAM" id="SignalP"/>
    </source>
</evidence>
<dbReference type="GeneID" id="62157857"/>
<dbReference type="EMBL" id="JAATWM020000005">
    <property type="protein sequence ID" value="KAF9880110.1"/>
    <property type="molecule type" value="Genomic_DNA"/>
</dbReference>
<keyword evidence="4" id="KW-1015">Disulfide bond</keyword>
<sequence length="185" mass="20402">MQLLSALLLLTPALAAPLVARDEPSCGQKSGKVSEWTLTDFDFHASYIFSTPSHQNSWGYISFNVTNPVLDYAVSCGAASSRLNDFFYGEQVYQCKAPDGESTATSFTFSRPDGAVTLNQSWTCNDDPQYPARYTAKGNAVADLKCEETSWQNPNWTIGQFYSTRDIKCDIITLLTPIKEIQGVA</sequence>
<name>A0A9P6LNW5_9PEZI</name>
<reference evidence="7" key="2">
    <citation type="submission" date="2020-11" db="EMBL/GenBank/DDBJ databases">
        <title>Whole genome sequencing of Colletotrichum sp.</title>
        <authorList>
            <person name="Li H."/>
        </authorList>
    </citation>
    <scope>NUCLEOTIDE SEQUENCE</scope>
    <source>
        <strain evidence="7">CkLH20</strain>
    </source>
</reference>
<evidence type="ECO:0000256" key="2">
    <source>
        <dbReference type="ARBA" id="ARBA00022525"/>
    </source>
</evidence>
<protein>
    <recommendedName>
        <fullName evidence="6">AA1-like domain-containing protein</fullName>
    </recommendedName>
</protein>
<evidence type="ECO:0000313" key="8">
    <source>
        <dbReference type="Proteomes" id="UP000781932"/>
    </source>
</evidence>
<dbReference type="AlphaFoldDB" id="A0A9P6LNW5"/>
<evidence type="ECO:0000256" key="4">
    <source>
        <dbReference type="ARBA" id="ARBA00023157"/>
    </source>
</evidence>
<organism evidence="7 8">
    <name type="scientific">Colletotrichum karsti</name>
    <dbReference type="NCBI Taxonomy" id="1095194"/>
    <lineage>
        <taxon>Eukaryota</taxon>
        <taxon>Fungi</taxon>
        <taxon>Dikarya</taxon>
        <taxon>Ascomycota</taxon>
        <taxon>Pezizomycotina</taxon>
        <taxon>Sordariomycetes</taxon>
        <taxon>Hypocreomycetidae</taxon>
        <taxon>Glomerellales</taxon>
        <taxon>Glomerellaceae</taxon>
        <taxon>Colletotrichum</taxon>
        <taxon>Colletotrichum boninense species complex</taxon>
    </lineage>
</organism>
<feature type="domain" description="AA1-like" evidence="6">
    <location>
        <begin position="39"/>
        <end position="169"/>
    </location>
</feature>
<reference evidence="7" key="1">
    <citation type="submission" date="2020-03" db="EMBL/GenBank/DDBJ databases">
        <authorList>
            <person name="He L."/>
        </authorList>
    </citation>
    <scope>NUCLEOTIDE SEQUENCE</scope>
    <source>
        <strain evidence="7">CkLH20</strain>
    </source>
</reference>
<dbReference type="RefSeq" id="XP_038749571.1">
    <property type="nucleotide sequence ID" value="XM_038884783.1"/>
</dbReference>
<keyword evidence="8" id="KW-1185">Reference proteome</keyword>